<reference evidence="2" key="1">
    <citation type="journal article" date="2016" name="Genome Announc.">
        <title>Draft genome sequences of fungus Aspergillus calidoustus.</title>
        <authorList>
            <person name="Horn F."/>
            <person name="Linde J."/>
            <person name="Mattern D.J."/>
            <person name="Walther G."/>
            <person name="Guthke R."/>
            <person name="Scherlach K."/>
            <person name="Martin K."/>
            <person name="Brakhage A.A."/>
            <person name="Petzke L."/>
            <person name="Valiante V."/>
        </authorList>
    </citation>
    <scope>NUCLEOTIDE SEQUENCE [LARGE SCALE GENOMIC DNA]</scope>
    <source>
        <strain evidence="2">SF006504</strain>
    </source>
</reference>
<evidence type="ECO:0008006" key="3">
    <source>
        <dbReference type="Google" id="ProtNLM"/>
    </source>
</evidence>
<dbReference type="InterPro" id="IPR036770">
    <property type="entry name" value="Ankyrin_rpt-contain_sf"/>
</dbReference>
<accession>A0A0U5CKC4</accession>
<sequence length="506" mass="56967">MQATRRLFHLYPEGFELSDIDVTILAQSTDSLRRCLMLKDRQQSATSPPIPGDSELIYMCVGWPAGLSTLLEWPLSTSRYALGQCFSRACFAGETECALNVLQYMDVVGQWQLYAAAGCGNLRIVREVISLLAASRHRLKKAALRHIGHEELRPLLATPSALPDMNASMLYDQLTDYDSDIPDPSFNGGSVYNSVQGNVTAMKLLYEAGFVDLNQCNEDGLTALMSIDTLDWSYGPFNPRGDNRGDEHSGKLGYLAAWMVSKGANLHQYSGDDYRAIWYLAEEIASTFSCSSWRTGISMDQAEVRSDLHRQHPDSRDLLYTLLADDSIDGCLCACSETGCTTWTRILRAWDPEPSSNHKSLLAVLLDECQNNSPDALTNDQWTRLAQQTIRCLTFEALELTHTCHGILWRGGDHMDPEEIDEIRDEEASLIEELENLVLEFNRSYADLEVGIYEFVFNHWFPRMDEVVPPEGDEEEIRRIRAAGVRRPESDCIDWDASDDDSLDED</sequence>
<gene>
    <name evidence="1" type="ORF">ASPCAL14776</name>
</gene>
<organism evidence="1 2">
    <name type="scientific">Aspergillus calidoustus</name>
    <dbReference type="NCBI Taxonomy" id="454130"/>
    <lineage>
        <taxon>Eukaryota</taxon>
        <taxon>Fungi</taxon>
        <taxon>Dikarya</taxon>
        <taxon>Ascomycota</taxon>
        <taxon>Pezizomycotina</taxon>
        <taxon>Eurotiomycetes</taxon>
        <taxon>Eurotiomycetidae</taxon>
        <taxon>Eurotiales</taxon>
        <taxon>Aspergillaceae</taxon>
        <taxon>Aspergillus</taxon>
        <taxon>Aspergillus subgen. Nidulantes</taxon>
    </lineage>
</organism>
<dbReference type="EMBL" id="CDMC01000029">
    <property type="protein sequence ID" value="CEL11676.1"/>
    <property type="molecule type" value="Genomic_DNA"/>
</dbReference>
<dbReference type="OrthoDB" id="1577640at2759"/>
<dbReference type="SUPFAM" id="SSF48403">
    <property type="entry name" value="Ankyrin repeat"/>
    <property type="match status" value="1"/>
</dbReference>
<evidence type="ECO:0000313" key="1">
    <source>
        <dbReference type="EMBL" id="CEL11676.1"/>
    </source>
</evidence>
<dbReference type="Proteomes" id="UP000054771">
    <property type="component" value="Unassembled WGS sequence"/>
</dbReference>
<keyword evidence="2" id="KW-1185">Reference proteome</keyword>
<protein>
    <recommendedName>
        <fullName evidence="3">Ankyrin repeat protein</fullName>
    </recommendedName>
</protein>
<evidence type="ECO:0000313" key="2">
    <source>
        <dbReference type="Proteomes" id="UP000054771"/>
    </source>
</evidence>
<proteinExistence type="predicted"/>
<dbReference type="AlphaFoldDB" id="A0A0U5CKC4"/>
<name>A0A0U5CKC4_ASPCI</name>